<proteinExistence type="predicted"/>
<accession>A0A6J7B9E9</accession>
<dbReference type="EMBL" id="CAFAZZ010000016">
    <property type="protein sequence ID" value="CAB4840579.1"/>
    <property type="molecule type" value="Genomic_DNA"/>
</dbReference>
<dbReference type="AlphaFoldDB" id="A0A6J7B9E9"/>
<feature type="compositionally biased region" description="Polar residues" evidence="1">
    <location>
        <begin position="117"/>
        <end position="131"/>
    </location>
</feature>
<protein>
    <submittedName>
        <fullName evidence="2">Unannotated protein</fullName>
    </submittedName>
</protein>
<gene>
    <name evidence="2" type="ORF">UFOPK3243_00290</name>
</gene>
<sequence>MQNVSVMTRLISMPINFEFSSDIDTARIDFPRRDLVTNWSKRKKIMMGITIAITWSILKFAPATSPKLHLSSRRGAIFPRAPVSMLKPSRSAIDTPIAEIKDASLLAPRARRRRYATSSTKMARSAQTTIEPINEIAR</sequence>
<name>A0A6J7B9E9_9ZZZZ</name>
<feature type="region of interest" description="Disordered" evidence="1">
    <location>
        <begin position="116"/>
        <end position="138"/>
    </location>
</feature>
<evidence type="ECO:0000256" key="1">
    <source>
        <dbReference type="SAM" id="MobiDB-lite"/>
    </source>
</evidence>
<reference evidence="2" key="1">
    <citation type="submission" date="2020-05" db="EMBL/GenBank/DDBJ databases">
        <authorList>
            <person name="Chiriac C."/>
            <person name="Salcher M."/>
            <person name="Ghai R."/>
            <person name="Kavagutti S V."/>
        </authorList>
    </citation>
    <scope>NUCLEOTIDE SEQUENCE</scope>
</reference>
<organism evidence="2">
    <name type="scientific">freshwater metagenome</name>
    <dbReference type="NCBI Taxonomy" id="449393"/>
    <lineage>
        <taxon>unclassified sequences</taxon>
        <taxon>metagenomes</taxon>
        <taxon>ecological metagenomes</taxon>
    </lineage>
</organism>
<evidence type="ECO:0000313" key="2">
    <source>
        <dbReference type="EMBL" id="CAB4840579.1"/>
    </source>
</evidence>